<dbReference type="RefSeq" id="WP_380050433.1">
    <property type="nucleotide sequence ID" value="NZ_JBHSOH010000020.1"/>
</dbReference>
<evidence type="ECO:0000313" key="2">
    <source>
        <dbReference type="Proteomes" id="UP001595979"/>
    </source>
</evidence>
<keyword evidence="2" id="KW-1185">Reference proteome</keyword>
<proteinExistence type="predicted"/>
<evidence type="ECO:0000313" key="1">
    <source>
        <dbReference type="EMBL" id="MFC5849352.1"/>
    </source>
</evidence>
<protein>
    <submittedName>
        <fullName evidence="1">Uncharacterized protein</fullName>
    </submittedName>
</protein>
<accession>A0ABW1DKU5</accession>
<dbReference type="EMBL" id="JBHSOH010000020">
    <property type="protein sequence ID" value="MFC5849352.1"/>
    <property type="molecule type" value="Genomic_DNA"/>
</dbReference>
<reference evidence="2" key="1">
    <citation type="journal article" date="2019" name="Int. J. Syst. Evol. Microbiol.">
        <title>The Global Catalogue of Microorganisms (GCM) 10K type strain sequencing project: providing services to taxonomists for standard genome sequencing and annotation.</title>
        <authorList>
            <consortium name="The Broad Institute Genomics Platform"/>
            <consortium name="The Broad Institute Genome Sequencing Center for Infectious Disease"/>
            <person name="Wu L."/>
            <person name="Ma J."/>
        </authorList>
    </citation>
    <scope>NUCLEOTIDE SEQUENCE [LARGE SCALE GENOMIC DNA]</scope>
    <source>
        <strain evidence="2">CGMCC 1.15053</strain>
    </source>
</reference>
<comment type="caution">
    <text evidence="1">The sequence shown here is derived from an EMBL/GenBank/DDBJ whole genome shotgun (WGS) entry which is preliminary data.</text>
</comment>
<organism evidence="1 2">
    <name type="scientific">Deinococcus petrolearius</name>
    <dbReference type="NCBI Taxonomy" id="1751295"/>
    <lineage>
        <taxon>Bacteria</taxon>
        <taxon>Thermotogati</taxon>
        <taxon>Deinococcota</taxon>
        <taxon>Deinococci</taxon>
        <taxon>Deinococcales</taxon>
        <taxon>Deinococcaceae</taxon>
        <taxon>Deinococcus</taxon>
    </lineage>
</organism>
<dbReference type="Proteomes" id="UP001595979">
    <property type="component" value="Unassembled WGS sequence"/>
</dbReference>
<gene>
    <name evidence="1" type="ORF">ACFPQ6_13650</name>
</gene>
<name>A0ABW1DKU5_9DEIO</name>
<sequence length="282" mass="31228">MSRELPPPTARPLRDCAVQPLREALEGLGVPTEGRSAEELIILAARELRAVRWARDERVRRAGEQAEAHRLRHFALPSSVREPWALGAAVDVYELTQEAPYHRRRGQGVIAERRLGGEEVVSVRVSTRGHSGEALTRRPGSPYAWGDTGSVTFVAPAGTPLTPLSPGRASKLRIFSWQGEEYPLGEDGRRDTRGSRVSVHFVIACGSIRELNVILKRTRNEWPHVQESAAPERESWALAHPLILFKSAQFSSPRPPSGLVYTPVPFAEAGRAWVELRRSHGG</sequence>